<gene>
    <name evidence="6" type="ORF">EVOR1521_LOCUS20555</name>
</gene>
<dbReference type="GO" id="GO:0006003">
    <property type="term" value="P:fructose 2,6-bisphosphate metabolic process"/>
    <property type="evidence" value="ECO:0007669"/>
    <property type="project" value="InterPro"/>
</dbReference>
<dbReference type="PANTHER" id="PTHR10606">
    <property type="entry name" value="6-PHOSPHOFRUCTO-2-KINASE/FRUCTOSE-2,6-BISPHOSPHATASE"/>
    <property type="match status" value="1"/>
</dbReference>
<dbReference type="SUPFAM" id="SSF52540">
    <property type="entry name" value="P-loop containing nucleoside triphosphate hydrolases"/>
    <property type="match status" value="1"/>
</dbReference>
<proteinExistence type="predicted"/>
<dbReference type="EMBL" id="CAUJNA010003226">
    <property type="protein sequence ID" value="CAJ1396300.1"/>
    <property type="molecule type" value="Genomic_DNA"/>
</dbReference>
<dbReference type="InterPro" id="IPR029033">
    <property type="entry name" value="His_PPase_superfam"/>
</dbReference>
<dbReference type="Pfam" id="PF00300">
    <property type="entry name" value="His_Phos_1"/>
    <property type="match status" value="1"/>
</dbReference>
<keyword evidence="4" id="KW-0732">Signal</keyword>
<evidence type="ECO:0000313" key="6">
    <source>
        <dbReference type="EMBL" id="CAJ1396300.1"/>
    </source>
</evidence>
<dbReference type="InterPro" id="IPR013079">
    <property type="entry name" value="6Phosfructo_kin"/>
</dbReference>
<dbReference type="InterPro" id="IPR027417">
    <property type="entry name" value="P-loop_NTPase"/>
</dbReference>
<feature type="signal peptide" evidence="4">
    <location>
        <begin position="1"/>
        <end position="17"/>
    </location>
</feature>
<keyword evidence="1" id="KW-0547">Nucleotide-binding</keyword>
<evidence type="ECO:0000256" key="2">
    <source>
        <dbReference type="ARBA" id="ARBA00022840"/>
    </source>
</evidence>
<sequence>MALSGCLTGTALGAVLALLLQQREQTRRGRRSSFSTLTEAPEHLRSSHALHPFRAETESFTTVVPKEASPSQPRSFQRRVSGKFSMNENKIVEQKVVIAMVGLPARGKSYISKAIVRYLNFLGCPTRLFNAGNLRRQCGKSGVEASFFDSHNEEAKRLRDELAMDCLDQVLDFLEAKGRATAVGILDATNTTTERRRMVREKVLQRAGIRLVFLESLCDDKDILQHNYDLKLGNADYKGMSADQALKDFMNRVNQYAEVYEPVQDDECNSRCGYIKLINAGEKLICHRCRSKDDEYGVLRYIFGLMCSINLGHRCIMLAMVGETEHDRRGILGGDSELTELGLQHANAVAGLVAERERVAGKPVLVMCGTLTRHLQTVEALKAVACSDSGRTSRTVLKLQRLNELCAGALDSHSYKELQELYPEEYDARQRDKLNYRYPGVGGESYQDVVFRLTYLVLRLEQVMGNVLVICDKAVCRVLLAYFRGVPIEEMPFIEVPESVITFERSHKGFKEEQIHALGLHHVPGSGGELQQLGRG</sequence>
<evidence type="ECO:0000259" key="5">
    <source>
        <dbReference type="Pfam" id="PF01591"/>
    </source>
</evidence>
<comment type="caution">
    <text evidence="6">The sequence shown here is derived from an EMBL/GenBank/DDBJ whole genome shotgun (WGS) entry which is preliminary data.</text>
</comment>
<dbReference type="SUPFAM" id="SSF53254">
    <property type="entry name" value="Phosphoglycerate mutase-like"/>
    <property type="match status" value="1"/>
</dbReference>
<name>A0AA36J0K0_9DINO</name>
<protein>
    <recommendedName>
        <fullName evidence="5">6-phosphofructo-2-kinase domain-containing protein</fullName>
    </recommendedName>
</protein>
<dbReference type="GO" id="GO:0003873">
    <property type="term" value="F:6-phosphofructo-2-kinase activity"/>
    <property type="evidence" value="ECO:0007669"/>
    <property type="project" value="InterPro"/>
</dbReference>
<evidence type="ECO:0000313" key="7">
    <source>
        <dbReference type="Proteomes" id="UP001178507"/>
    </source>
</evidence>
<organism evidence="6 7">
    <name type="scientific">Effrenium voratum</name>
    <dbReference type="NCBI Taxonomy" id="2562239"/>
    <lineage>
        <taxon>Eukaryota</taxon>
        <taxon>Sar</taxon>
        <taxon>Alveolata</taxon>
        <taxon>Dinophyceae</taxon>
        <taxon>Suessiales</taxon>
        <taxon>Symbiodiniaceae</taxon>
        <taxon>Effrenium</taxon>
    </lineage>
</organism>
<dbReference type="GO" id="GO:0005524">
    <property type="term" value="F:ATP binding"/>
    <property type="evidence" value="ECO:0007669"/>
    <property type="project" value="UniProtKB-KW"/>
</dbReference>
<evidence type="ECO:0000256" key="3">
    <source>
        <dbReference type="SAM" id="MobiDB-lite"/>
    </source>
</evidence>
<feature type="region of interest" description="Disordered" evidence="3">
    <location>
        <begin position="29"/>
        <end position="48"/>
    </location>
</feature>
<dbReference type="InterPro" id="IPR003094">
    <property type="entry name" value="6Pfruct_kin"/>
</dbReference>
<dbReference type="Gene3D" id="3.40.50.300">
    <property type="entry name" value="P-loop containing nucleotide triphosphate hydrolases"/>
    <property type="match status" value="1"/>
</dbReference>
<dbReference type="Gene3D" id="3.40.50.1240">
    <property type="entry name" value="Phosphoglycerate mutase-like"/>
    <property type="match status" value="1"/>
</dbReference>
<dbReference type="GO" id="GO:0005829">
    <property type="term" value="C:cytosol"/>
    <property type="evidence" value="ECO:0007669"/>
    <property type="project" value="TreeGrafter"/>
</dbReference>
<feature type="domain" description="6-phosphofructo-2-kinase" evidence="5">
    <location>
        <begin position="89"/>
        <end position="289"/>
    </location>
</feature>
<dbReference type="PRINTS" id="PR00991">
    <property type="entry name" value="6PFRUCTKNASE"/>
</dbReference>
<dbReference type="GO" id="GO:0006000">
    <property type="term" value="P:fructose metabolic process"/>
    <property type="evidence" value="ECO:0007669"/>
    <property type="project" value="InterPro"/>
</dbReference>
<dbReference type="PANTHER" id="PTHR10606:SF32">
    <property type="entry name" value="6-PHOSPHOFRUCTO-2-KINASE 1"/>
    <property type="match status" value="1"/>
</dbReference>
<dbReference type="FunFam" id="3.40.50.300:FF:000644">
    <property type="entry name" value="GpmB, Fructose-2,6-bisphosphatase"/>
    <property type="match status" value="1"/>
</dbReference>
<evidence type="ECO:0000256" key="4">
    <source>
        <dbReference type="SAM" id="SignalP"/>
    </source>
</evidence>
<feature type="chain" id="PRO_5041390239" description="6-phosphofructo-2-kinase domain-containing protein" evidence="4">
    <location>
        <begin position="18"/>
        <end position="536"/>
    </location>
</feature>
<dbReference type="Proteomes" id="UP001178507">
    <property type="component" value="Unassembled WGS sequence"/>
</dbReference>
<reference evidence="6" key="1">
    <citation type="submission" date="2023-08" db="EMBL/GenBank/DDBJ databases">
        <authorList>
            <person name="Chen Y."/>
            <person name="Shah S."/>
            <person name="Dougan E. K."/>
            <person name="Thang M."/>
            <person name="Chan C."/>
        </authorList>
    </citation>
    <scope>NUCLEOTIDE SEQUENCE</scope>
</reference>
<dbReference type="InterPro" id="IPR013078">
    <property type="entry name" value="His_Pase_superF_clade-1"/>
</dbReference>
<dbReference type="Pfam" id="PF01591">
    <property type="entry name" value="6PF2K"/>
    <property type="match status" value="1"/>
</dbReference>
<keyword evidence="7" id="KW-1185">Reference proteome</keyword>
<dbReference type="AlphaFoldDB" id="A0AA36J0K0"/>
<accession>A0AA36J0K0</accession>
<keyword evidence="2" id="KW-0067">ATP-binding</keyword>
<evidence type="ECO:0000256" key="1">
    <source>
        <dbReference type="ARBA" id="ARBA00022741"/>
    </source>
</evidence>
<dbReference type="PIRSF" id="PIRSF000709">
    <property type="entry name" value="6PFK_2-Ptase"/>
    <property type="match status" value="1"/>
</dbReference>